<evidence type="ECO:0000313" key="2">
    <source>
        <dbReference type="Proteomes" id="UP000019763"/>
    </source>
</evidence>
<evidence type="ECO:0000313" key="1">
    <source>
        <dbReference type="EMBL" id="EZG42844.1"/>
    </source>
</evidence>
<reference evidence="1" key="1">
    <citation type="submission" date="2013-12" db="EMBL/GenBank/DDBJ databases">
        <authorList>
            <person name="Omoto C.K."/>
            <person name="Sibley D."/>
            <person name="Venepally P."/>
            <person name="Hadjithomas M."/>
            <person name="Karamycheva S."/>
            <person name="Brunk B."/>
            <person name="Roos D."/>
            <person name="Caler E."/>
            <person name="Lorenzi H."/>
        </authorList>
    </citation>
    <scope>NUCLEOTIDE SEQUENCE</scope>
</reference>
<organism evidence="1 2">
    <name type="scientific">Gregarina niphandrodes</name>
    <name type="common">Septate eugregarine</name>
    <dbReference type="NCBI Taxonomy" id="110365"/>
    <lineage>
        <taxon>Eukaryota</taxon>
        <taxon>Sar</taxon>
        <taxon>Alveolata</taxon>
        <taxon>Apicomplexa</taxon>
        <taxon>Conoidasida</taxon>
        <taxon>Gregarinasina</taxon>
        <taxon>Eugregarinorida</taxon>
        <taxon>Gregarinidae</taxon>
        <taxon>Gregarina</taxon>
    </lineage>
</organism>
<dbReference type="GeneID" id="22916566"/>
<keyword evidence="2" id="KW-1185">Reference proteome</keyword>
<proteinExistence type="predicted"/>
<sequence>MSKSIPKPATHNYSNTNEAQGGYAILKKHLAQIKDYCRTLRKPLLIFTDNSLLNTALNKPEPDDKGDVYYFANKILRLLKTVDNKVTYYHIHGKFNPADAPSRQLRTKSKIEQKTHTAENRLWANDRFYRTQEPNRPPTANYISRPQLLTEDLINTRKRPPDHDLIITGRRRLQHEIVNI</sequence>
<dbReference type="Proteomes" id="UP000019763">
    <property type="component" value="Unassembled WGS sequence"/>
</dbReference>
<protein>
    <submittedName>
        <fullName evidence="1">Uncharacterized protein</fullName>
    </submittedName>
</protein>
<dbReference type="EMBL" id="AFNH02001708">
    <property type="protein sequence ID" value="EZG42844.1"/>
    <property type="molecule type" value="Genomic_DNA"/>
</dbReference>
<accession>A0A023AVN6</accession>
<dbReference type="AlphaFoldDB" id="A0A023AVN6"/>
<dbReference type="VEuPathDB" id="CryptoDB:GNI_216800"/>
<dbReference type="RefSeq" id="XP_011133877.1">
    <property type="nucleotide sequence ID" value="XM_011135575.1"/>
</dbReference>
<comment type="caution">
    <text evidence="1">The sequence shown here is derived from an EMBL/GenBank/DDBJ whole genome shotgun (WGS) entry which is preliminary data.</text>
</comment>
<name>A0A023AVN6_GRENI</name>
<gene>
    <name evidence="1" type="ORF">GNI_216800</name>
</gene>